<keyword evidence="3" id="KW-1185">Reference proteome</keyword>
<organism evidence="2 3">
    <name type="scientific">Allopontixanthobacter confluentis</name>
    <dbReference type="NCBI Taxonomy" id="1849021"/>
    <lineage>
        <taxon>Bacteria</taxon>
        <taxon>Pseudomonadati</taxon>
        <taxon>Pseudomonadota</taxon>
        <taxon>Alphaproteobacteria</taxon>
        <taxon>Sphingomonadales</taxon>
        <taxon>Erythrobacteraceae</taxon>
        <taxon>Allopontixanthobacter</taxon>
    </lineage>
</organism>
<reference evidence="2 3" key="1">
    <citation type="submission" date="2019-12" db="EMBL/GenBank/DDBJ databases">
        <title>Genomic-based taxomic classification of the family Erythrobacteraceae.</title>
        <authorList>
            <person name="Xu L."/>
        </authorList>
    </citation>
    <scope>NUCLEOTIDE SEQUENCE [LARGE SCALE GENOMIC DNA]</scope>
    <source>
        <strain evidence="2 3">KCTC 52259</strain>
    </source>
</reference>
<protein>
    <submittedName>
        <fullName evidence="2">GNAT family N-acetyltransferase</fullName>
    </submittedName>
</protein>
<dbReference type="SUPFAM" id="SSF55729">
    <property type="entry name" value="Acyl-CoA N-acyltransferases (Nat)"/>
    <property type="match status" value="1"/>
</dbReference>
<dbReference type="InterPro" id="IPR000182">
    <property type="entry name" value="GNAT_dom"/>
</dbReference>
<evidence type="ECO:0000313" key="3">
    <source>
        <dbReference type="Proteomes" id="UP000473531"/>
    </source>
</evidence>
<dbReference type="RefSeq" id="WP_160599434.1">
    <property type="nucleotide sequence ID" value="NZ_WTYU01000001.1"/>
</dbReference>
<proteinExistence type="predicted"/>
<dbReference type="Proteomes" id="UP000473531">
    <property type="component" value="Unassembled WGS sequence"/>
</dbReference>
<sequence>MAITFEIVSFGTEIKAAYANLFGGEKSPEMLKWRFEDNPHGRGKFAIAREGDNIIGMIALISTRFSFGGRTYTGIQAVDTIVAPEARGKALFVRMGKAIYEHADELNADLLWGFPNAQAARGWFGRLGWTRFGMVPFVVRPLRTGYVLRRVAPILAKIDLPLAKSKPKNEDSIREVIRFGGDSLEMCERFNAETACALDYSPEFLNWRFIDCPQTNYRSVGEYGPDGKMRAMVSGIILEKHNARIFYLMEAMSSRAHAPQLRKLVKHELSFAVGKGAEIALAWNSRTSPNGKALKHNGFLPLPERLRPVEIHFGAKPLRENVPEELLNGDNWNLSYATSDTV</sequence>
<dbReference type="AlphaFoldDB" id="A0A6L7GBQ9"/>
<name>A0A6L7GBQ9_9SPHN</name>
<evidence type="ECO:0000259" key="1">
    <source>
        <dbReference type="PROSITE" id="PS51186"/>
    </source>
</evidence>
<dbReference type="EMBL" id="WTYU01000001">
    <property type="protein sequence ID" value="MXP13327.1"/>
    <property type="molecule type" value="Genomic_DNA"/>
</dbReference>
<gene>
    <name evidence="2" type="ORF">GRI44_00950</name>
</gene>
<dbReference type="PROSITE" id="PS51186">
    <property type="entry name" value="GNAT"/>
    <property type="match status" value="1"/>
</dbReference>
<accession>A0A6L7GBQ9</accession>
<evidence type="ECO:0000313" key="2">
    <source>
        <dbReference type="EMBL" id="MXP13327.1"/>
    </source>
</evidence>
<keyword evidence="2" id="KW-0808">Transferase</keyword>
<dbReference type="Gene3D" id="3.40.630.30">
    <property type="match status" value="1"/>
</dbReference>
<comment type="caution">
    <text evidence="2">The sequence shown here is derived from an EMBL/GenBank/DDBJ whole genome shotgun (WGS) entry which is preliminary data.</text>
</comment>
<dbReference type="Pfam" id="PF13527">
    <property type="entry name" value="Acetyltransf_9"/>
    <property type="match status" value="1"/>
</dbReference>
<dbReference type="InterPro" id="IPR016181">
    <property type="entry name" value="Acyl_CoA_acyltransferase"/>
</dbReference>
<dbReference type="OrthoDB" id="5570877at2"/>
<dbReference type="GO" id="GO:0016747">
    <property type="term" value="F:acyltransferase activity, transferring groups other than amino-acyl groups"/>
    <property type="evidence" value="ECO:0007669"/>
    <property type="project" value="InterPro"/>
</dbReference>
<feature type="domain" description="N-acetyltransferase" evidence="1">
    <location>
        <begin position="5"/>
        <end position="153"/>
    </location>
</feature>